<dbReference type="EMBL" id="BMJM01000001">
    <property type="protein sequence ID" value="GGD98577.1"/>
    <property type="molecule type" value="Genomic_DNA"/>
</dbReference>
<dbReference type="Proteomes" id="UP000635071">
    <property type="component" value="Unassembled WGS sequence"/>
</dbReference>
<proteinExistence type="predicted"/>
<name>A0A916ZI86_9SPHN</name>
<comment type="caution">
    <text evidence="1">The sequence shown here is derived from an EMBL/GenBank/DDBJ whole genome shotgun (WGS) entry which is preliminary data.</text>
</comment>
<sequence length="119" mass="12620">MRPLGNHIHAAILRAIGDSGAFDATDREKPTLTVESMQSTDWASATFIGATHDFNLRITGSRHSVAAALCLLVGNLPDRNIPIAGHIVAEVAVIPGTQYTIGNDMIANSLTVNVLTIMD</sequence>
<reference evidence="1" key="1">
    <citation type="journal article" date="2014" name="Int. J. Syst. Evol. Microbiol.">
        <title>Complete genome sequence of Corynebacterium casei LMG S-19264T (=DSM 44701T), isolated from a smear-ripened cheese.</title>
        <authorList>
            <consortium name="US DOE Joint Genome Institute (JGI-PGF)"/>
            <person name="Walter F."/>
            <person name="Albersmeier A."/>
            <person name="Kalinowski J."/>
            <person name="Ruckert C."/>
        </authorList>
    </citation>
    <scope>NUCLEOTIDE SEQUENCE</scope>
    <source>
        <strain evidence="1">CGMCC 1.15519</strain>
    </source>
</reference>
<keyword evidence="2" id="KW-1185">Reference proteome</keyword>
<dbReference type="AlphaFoldDB" id="A0A916ZI86"/>
<reference evidence="1" key="2">
    <citation type="submission" date="2020-09" db="EMBL/GenBank/DDBJ databases">
        <authorList>
            <person name="Sun Q."/>
            <person name="Zhou Y."/>
        </authorList>
    </citation>
    <scope>NUCLEOTIDE SEQUENCE</scope>
    <source>
        <strain evidence="1">CGMCC 1.15519</strain>
    </source>
</reference>
<organism evidence="1 2">
    <name type="scientific">Sandarakinorhabdus glacialis</name>
    <dbReference type="NCBI Taxonomy" id="1614636"/>
    <lineage>
        <taxon>Bacteria</taxon>
        <taxon>Pseudomonadati</taxon>
        <taxon>Pseudomonadota</taxon>
        <taxon>Alphaproteobacteria</taxon>
        <taxon>Sphingomonadales</taxon>
        <taxon>Sphingosinicellaceae</taxon>
        <taxon>Sandarakinorhabdus</taxon>
    </lineage>
</organism>
<accession>A0A916ZI86</accession>
<dbReference type="RefSeq" id="WP_188760927.1">
    <property type="nucleotide sequence ID" value="NZ_BMJM01000001.1"/>
</dbReference>
<protein>
    <submittedName>
        <fullName evidence="1">Uncharacterized protein</fullName>
    </submittedName>
</protein>
<evidence type="ECO:0000313" key="2">
    <source>
        <dbReference type="Proteomes" id="UP000635071"/>
    </source>
</evidence>
<gene>
    <name evidence="1" type="ORF">GCM10011529_00770</name>
</gene>
<evidence type="ECO:0000313" key="1">
    <source>
        <dbReference type="EMBL" id="GGD98577.1"/>
    </source>
</evidence>